<protein>
    <submittedName>
        <fullName evidence="1">WD40-repeat-containing domain protein</fullName>
    </submittedName>
</protein>
<comment type="caution">
    <text evidence="1">The sequence shown here is derived from an EMBL/GenBank/DDBJ whole genome shotgun (WGS) entry which is preliminary data.</text>
</comment>
<evidence type="ECO:0000313" key="1">
    <source>
        <dbReference type="EMBL" id="KAI0030642.1"/>
    </source>
</evidence>
<dbReference type="Proteomes" id="UP000814128">
    <property type="component" value="Unassembled WGS sequence"/>
</dbReference>
<gene>
    <name evidence="1" type="ORF">K488DRAFT_53828</name>
</gene>
<sequence length="604" mass="64258">AQFASLSPSARLRTLTALIPLLTAPESATVHALLAPPRKRDFLSDLPPELALAVLARLDDPRALCAAQAVSTAWRTLARDDAVWRAMCERQHIAWPEPDDSPFEPDRAPRTWRALFKYYHTTHRNWRTRGTLLRAQRLATPATDPALSTITSSALSRSLLVAGLADARIHIFAAHSGEHVRTLVGHESGVWAVALVASGGALDPRHRARALDAAESAPALGAAESARALDAAESARAESAPLEAPRSAAAIQSHNRAPAGARTADAPHLAHLLPPSLRRALALDAPPRWMDAPASGRADVCGASRGWGQPGSLVVSSGSDKTVRVWDADTGICLYVLRGHASTVRTLRVVHNRPIAVSGARDGAMRVWDIQRGALLRVLTGHTASVRALEICGTEVVSGSYDRTCRLWNIDTGDCLQIFRGHVAQIYCVAYDGARVASGGIDTVVRVWDARDGACVAQLQTHTALVCQLQLSPSLLVSGGADGRRVRVHIAQRIIAHDSSITALQLVCDGRLLATSGNDGRARLWDVARGGRFVRELVDAADGVWGLVFRAEGGAVMCRRAGRMVVEIWRFGGEGGGVREAGEEEGENEGGGGGGSFGMETTPG</sequence>
<name>A0ACB8QG42_9AGAM</name>
<dbReference type="EMBL" id="MU273612">
    <property type="protein sequence ID" value="KAI0030642.1"/>
    <property type="molecule type" value="Genomic_DNA"/>
</dbReference>
<feature type="non-terminal residue" evidence="1">
    <location>
        <position position="1"/>
    </location>
</feature>
<reference evidence="1" key="1">
    <citation type="submission" date="2021-02" db="EMBL/GenBank/DDBJ databases">
        <authorList>
            <consortium name="DOE Joint Genome Institute"/>
            <person name="Ahrendt S."/>
            <person name="Looney B.P."/>
            <person name="Miyauchi S."/>
            <person name="Morin E."/>
            <person name="Drula E."/>
            <person name="Courty P.E."/>
            <person name="Chicoki N."/>
            <person name="Fauchery L."/>
            <person name="Kohler A."/>
            <person name="Kuo A."/>
            <person name="Labutti K."/>
            <person name="Pangilinan J."/>
            <person name="Lipzen A."/>
            <person name="Riley R."/>
            <person name="Andreopoulos W."/>
            <person name="He G."/>
            <person name="Johnson J."/>
            <person name="Barry K.W."/>
            <person name="Grigoriev I.V."/>
            <person name="Nagy L."/>
            <person name="Hibbett D."/>
            <person name="Henrissat B."/>
            <person name="Matheny P.B."/>
            <person name="Labbe J."/>
            <person name="Martin F."/>
        </authorList>
    </citation>
    <scope>NUCLEOTIDE SEQUENCE</scope>
    <source>
        <strain evidence="1">EC-137</strain>
    </source>
</reference>
<reference evidence="1" key="2">
    <citation type="journal article" date="2022" name="New Phytol.">
        <title>Evolutionary transition to the ectomycorrhizal habit in the genomes of a hyperdiverse lineage of mushroom-forming fungi.</title>
        <authorList>
            <person name="Looney B."/>
            <person name="Miyauchi S."/>
            <person name="Morin E."/>
            <person name="Drula E."/>
            <person name="Courty P.E."/>
            <person name="Kohler A."/>
            <person name="Kuo A."/>
            <person name="LaButti K."/>
            <person name="Pangilinan J."/>
            <person name="Lipzen A."/>
            <person name="Riley R."/>
            <person name="Andreopoulos W."/>
            <person name="He G."/>
            <person name="Johnson J."/>
            <person name="Nolan M."/>
            <person name="Tritt A."/>
            <person name="Barry K.W."/>
            <person name="Grigoriev I.V."/>
            <person name="Nagy L.G."/>
            <person name="Hibbett D."/>
            <person name="Henrissat B."/>
            <person name="Matheny P.B."/>
            <person name="Labbe J."/>
            <person name="Martin F.M."/>
        </authorList>
    </citation>
    <scope>NUCLEOTIDE SEQUENCE</scope>
    <source>
        <strain evidence="1">EC-137</strain>
    </source>
</reference>
<keyword evidence="2" id="KW-1185">Reference proteome</keyword>
<proteinExistence type="predicted"/>
<accession>A0ACB8QG42</accession>
<organism evidence="1 2">
    <name type="scientific">Vararia minispora EC-137</name>
    <dbReference type="NCBI Taxonomy" id="1314806"/>
    <lineage>
        <taxon>Eukaryota</taxon>
        <taxon>Fungi</taxon>
        <taxon>Dikarya</taxon>
        <taxon>Basidiomycota</taxon>
        <taxon>Agaricomycotina</taxon>
        <taxon>Agaricomycetes</taxon>
        <taxon>Russulales</taxon>
        <taxon>Lachnocladiaceae</taxon>
        <taxon>Vararia</taxon>
    </lineage>
</organism>
<evidence type="ECO:0000313" key="2">
    <source>
        <dbReference type="Proteomes" id="UP000814128"/>
    </source>
</evidence>